<gene>
    <name evidence="1" type="ORF">EV420DRAFT_41922</name>
</gene>
<dbReference type="AlphaFoldDB" id="A0AA39U2V6"/>
<evidence type="ECO:0000313" key="2">
    <source>
        <dbReference type="Proteomes" id="UP001175211"/>
    </source>
</evidence>
<proteinExistence type="predicted"/>
<dbReference type="Proteomes" id="UP001175211">
    <property type="component" value="Unassembled WGS sequence"/>
</dbReference>
<organism evidence="1 2">
    <name type="scientific">Armillaria tabescens</name>
    <name type="common">Ringless honey mushroom</name>
    <name type="synonym">Agaricus tabescens</name>
    <dbReference type="NCBI Taxonomy" id="1929756"/>
    <lineage>
        <taxon>Eukaryota</taxon>
        <taxon>Fungi</taxon>
        <taxon>Dikarya</taxon>
        <taxon>Basidiomycota</taxon>
        <taxon>Agaricomycotina</taxon>
        <taxon>Agaricomycetes</taxon>
        <taxon>Agaricomycetidae</taxon>
        <taxon>Agaricales</taxon>
        <taxon>Marasmiineae</taxon>
        <taxon>Physalacriaceae</taxon>
        <taxon>Desarmillaria</taxon>
    </lineage>
</organism>
<dbReference type="RefSeq" id="XP_060339352.1">
    <property type="nucleotide sequence ID" value="XM_060482035.1"/>
</dbReference>
<dbReference type="EMBL" id="JAUEPS010000001">
    <property type="protein sequence ID" value="KAK0469559.1"/>
    <property type="molecule type" value="Genomic_DNA"/>
</dbReference>
<evidence type="ECO:0000313" key="1">
    <source>
        <dbReference type="EMBL" id="KAK0469559.1"/>
    </source>
</evidence>
<name>A0AA39U2V6_ARMTA</name>
<dbReference type="GeneID" id="85365583"/>
<sequence>MGYDLVEAEFPQYSTSNLTWVIFDAFAEERIDDAHRCRKITEALAANPEASLKEAPWLVRINMLASEVENGVEKVRDGLRCLSRTRPSSTWSGTWLTPSPSLAKNLDERMQYWYVFESPGSDLFGTTVFLLSDEGKQAHIERKFVAAMMQTPMNTSSDIVKAQVLAAKIAESTETVPFLYKLSIHELSNESVILEPVVQFICGRAEPYNNRSLMQNFTAHHLTFPAFH</sequence>
<reference evidence="1" key="1">
    <citation type="submission" date="2023-06" db="EMBL/GenBank/DDBJ databases">
        <authorList>
            <consortium name="Lawrence Berkeley National Laboratory"/>
            <person name="Ahrendt S."/>
            <person name="Sahu N."/>
            <person name="Indic B."/>
            <person name="Wong-Bajracharya J."/>
            <person name="Merenyi Z."/>
            <person name="Ke H.-M."/>
            <person name="Monk M."/>
            <person name="Kocsube S."/>
            <person name="Drula E."/>
            <person name="Lipzen A."/>
            <person name="Balint B."/>
            <person name="Henrissat B."/>
            <person name="Andreopoulos B."/>
            <person name="Martin F.M."/>
            <person name="Harder C.B."/>
            <person name="Rigling D."/>
            <person name="Ford K.L."/>
            <person name="Foster G.D."/>
            <person name="Pangilinan J."/>
            <person name="Papanicolaou A."/>
            <person name="Barry K."/>
            <person name="LaButti K."/>
            <person name="Viragh M."/>
            <person name="Koriabine M."/>
            <person name="Yan M."/>
            <person name="Riley R."/>
            <person name="Champramary S."/>
            <person name="Plett K.L."/>
            <person name="Tsai I.J."/>
            <person name="Slot J."/>
            <person name="Sipos G."/>
            <person name="Plett J."/>
            <person name="Nagy L.G."/>
            <person name="Grigoriev I.V."/>
        </authorList>
    </citation>
    <scope>NUCLEOTIDE SEQUENCE</scope>
    <source>
        <strain evidence="1">CCBAS 213</strain>
    </source>
</reference>
<protein>
    <submittedName>
        <fullName evidence="1">Uncharacterized protein</fullName>
    </submittedName>
</protein>
<keyword evidence="2" id="KW-1185">Reference proteome</keyword>
<comment type="caution">
    <text evidence="1">The sequence shown here is derived from an EMBL/GenBank/DDBJ whole genome shotgun (WGS) entry which is preliminary data.</text>
</comment>
<accession>A0AA39U2V6</accession>